<keyword evidence="2" id="KW-1185">Reference proteome</keyword>
<evidence type="ECO:0000313" key="1">
    <source>
        <dbReference type="EMBL" id="WNM58891.1"/>
    </source>
</evidence>
<proteinExistence type="predicted"/>
<dbReference type="KEGG" id="nall:PP769_03755"/>
<dbReference type="EMBL" id="CP116967">
    <property type="protein sequence ID" value="WNM58891.1"/>
    <property type="molecule type" value="Genomic_DNA"/>
</dbReference>
<dbReference type="RefSeq" id="WP_312645354.1">
    <property type="nucleotide sequence ID" value="NZ_CP116967.1"/>
</dbReference>
<evidence type="ECO:0000313" key="2">
    <source>
        <dbReference type="Proteomes" id="UP001302719"/>
    </source>
</evidence>
<organism evidence="1 2">
    <name type="scientific">Candidatus Nitrospira allomarina</name>
    <dbReference type="NCBI Taxonomy" id="3020900"/>
    <lineage>
        <taxon>Bacteria</taxon>
        <taxon>Pseudomonadati</taxon>
        <taxon>Nitrospirota</taxon>
        <taxon>Nitrospiria</taxon>
        <taxon>Nitrospirales</taxon>
        <taxon>Nitrospiraceae</taxon>
        <taxon>Nitrospira</taxon>
    </lineage>
</organism>
<accession>A0AA96JXD2</accession>
<name>A0AA96JXD2_9BACT</name>
<dbReference type="Proteomes" id="UP001302719">
    <property type="component" value="Chromosome"/>
</dbReference>
<dbReference type="AlphaFoldDB" id="A0AA96JXD2"/>
<gene>
    <name evidence="1" type="ORF">PP769_03755</name>
</gene>
<sequence length="97" mass="11271">MTDFDREKLCETWQVHQSTGWPDGLGSHEGQLMTLDTVIGGCLTYYFEEHHLDEPRIEILRDCLADLESIVPELSESTRDYFSRLRYLGVTLLQDFS</sequence>
<reference evidence="1 2" key="1">
    <citation type="submission" date="2023-01" db="EMBL/GenBank/DDBJ databases">
        <title>Cultivation and genomic characterization of new, ubiquitous marine nitrite-oxidizing bacteria from the Nitrospirales.</title>
        <authorList>
            <person name="Mueller A.J."/>
            <person name="Daebeler A."/>
            <person name="Herbold C.W."/>
            <person name="Kirkegaard R.H."/>
            <person name="Daims H."/>
        </authorList>
    </citation>
    <scope>NUCLEOTIDE SEQUENCE [LARGE SCALE GENOMIC DNA]</scope>
    <source>
        <strain evidence="1 2">VA</strain>
    </source>
</reference>
<protein>
    <submittedName>
        <fullName evidence="1">Uncharacterized protein</fullName>
    </submittedName>
</protein>